<evidence type="ECO:0000313" key="9">
    <source>
        <dbReference type="EMBL" id="QDO93193.1"/>
    </source>
</evidence>
<dbReference type="AlphaFoldDB" id="A0A516GNX2"/>
<dbReference type="PROSITE" id="PS51733">
    <property type="entry name" value="BPL_LPL_CATALYTIC"/>
    <property type="match status" value="1"/>
</dbReference>
<comment type="catalytic activity">
    <reaction evidence="7">
        <text>L-lysyl-[lipoyl-carrier protein] + (R)-lipoate + ATP = N(6)-[(R)-lipoyl]-L-lysyl-[lipoyl-carrier protein] + AMP + diphosphate + H(+)</text>
        <dbReference type="Rhea" id="RHEA:49288"/>
        <dbReference type="Rhea" id="RHEA-COMP:10500"/>
        <dbReference type="Rhea" id="RHEA-COMP:10502"/>
        <dbReference type="ChEBI" id="CHEBI:15378"/>
        <dbReference type="ChEBI" id="CHEBI:29969"/>
        <dbReference type="ChEBI" id="CHEBI:30616"/>
        <dbReference type="ChEBI" id="CHEBI:33019"/>
        <dbReference type="ChEBI" id="CHEBI:83088"/>
        <dbReference type="ChEBI" id="CHEBI:83099"/>
        <dbReference type="ChEBI" id="CHEBI:456215"/>
        <dbReference type="EC" id="6.3.1.20"/>
    </reaction>
</comment>
<dbReference type="InterPro" id="IPR004562">
    <property type="entry name" value="LipoylTrfase_LipoateP_Ligase"/>
</dbReference>
<reference evidence="9 10" key="1">
    <citation type="submission" date="2019-07" db="EMBL/GenBank/DDBJ databases">
        <title>Genome sequencing for Formosa sp. PS13.</title>
        <authorList>
            <person name="Park S.-J."/>
        </authorList>
    </citation>
    <scope>NUCLEOTIDE SEQUENCE [LARGE SCALE GENOMIC DNA]</scope>
    <source>
        <strain evidence="9 10">PS13</strain>
    </source>
</reference>
<evidence type="ECO:0000313" key="10">
    <source>
        <dbReference type="Proteomes" id="UP000319209"/>
    </source>
</evidence>
<keyword evidence="6" id="KW-0067">ATP-binding</keyword>
<name>A0A516GNX2_9FLAO</name>
<organism evidence="9 10">
    <name type="scientific">Formosa sediminum</name>
    <dbReference type="NCBI Taxonomy" id="2594004"/>
    <lineage>
        <taxon>Bacteria</taxon>
        <taxon>Pseudomonadati</taxon>
        <taxon>Bacteroidota</taxon>
        <taxon>Flavobacteriia</taxon>
        <taxon>Flavobacteriales</taxon>
        <taxon>Flavobacteriaceae</taxon>
        <taxon>Formosa</taxon>
    </lineage>
</organism>
<dbReference type="Gene3D" id="3.30.930.10">
    <property type="entry name" value="Bira Bifunctional Protein, Domain 2"/>
    <property type="match status" value="1"/>
</dbReference>
<comment type="pathway">
    <text evidence="2">Protein modification; protein lipoylation via exogenous pathway; protein N(6)-(lipoyl)lysine from lipoate: step 1/2.</text>
</comment>
<gene>
    <name evidence="9" type="ORF">FNB79_04110</name>
</gene>
<dbReference type="CDD" id="cd16443">
    <property type="entry name" value="LplA"/>
    <property type="match status" value="1"/>
</dbReference>
<dbReference type="GO" id="GO:0005737">
    <property type="term" value="C:cytoplasm"/>
    <property type="evidence" value="ECO:0007669"/>
    <property type="project" value="TreeGrafter"/>
</dbReference>
<dbReference type="NCBIfam" id="TIGR00545">
    <property type="entry name" value="lipoyltrans"/>
    <property type="match status" value="1"/>
</dbReference>
<dbReference type="SUPFAM" id="SSF82649">
    <property type="entry name" value="SufE/NifU"/>
    <property type="match status" value="1"/>
</dbReference>
<dbReference type="GO" id="GO:0005524">
    <property type="term" value="F:ATP binding"/>
    <property type="evidence" value="ECO:0007669"/>
    <property type="project" value="UniProtKB-KW"/>
</dbReference>
<feature type="domain" description="BPL/LPL catalytic" evidence="8">
    <location>
        <begin position="27"/>
        <end position="214"/>
    </location>
</feature>
<dbReference type="OrthoDB" id="9787898at2"/>
<evidence type="ECO:0000256" key="7">
    <source>
        <dbReference type="ARBA" id="ARBA00048037"/>
    </source>
</evidence>
<accession>A0A516GNX2</accession>
<dbReference type="FunFam" id="3.30.930.10:FF:000072">
    <property type="entry name" value="Lipoate--protein ligase"/>
    <property type="match status" value="1"/>
</dbReference>
<evidence type="ECO:0000256" key="6">
    <source>
        <dbReference type="ARBA" id="ARBA00022840"/>
    </source>
</evidence>
<dbReference type="Pfam" id="PF10437">
    <property type="entry name" value="Lip_prot_lig_C"/>
    <property type="match status" value="1"/>
</dbReference>
<dbReference type="InterPro" id="IPR019491">
    <property type="entry name" value="Lipoate_protein_ligase_C"/>
</dbReference>
<evidence type="ECO:0000256" key="1">
    <source>
        <dbReference type="ARBA" id="ARBA00005085"/>
    </source>
</evidence>
<dbReference type="KEGG" id="fop:FNB79_04110"/>
<evidence type="ECO:0000256" key="2">
    <source>
        <dbReference type="ARBA" id="ARBA00005124"/>
    </source>
</evidence>
<evidence type="ECO:0000259" key="8">
    <source>
        <dbReference type="PROSITE" id="PS51733"/>
    </source>
</evidence>
<dbReference type="UniPathway" id="UPA00537">
    <property type="reaction ID" value="UER00594"/>
</dbReference>
<dbReference type="GO" id="GO:0009249">
    <property type="term" value="P:protein lipoylation"/>
    <property type="evidence" value="ECO:0007669"/>
    <property type="project" value="InterPro"/>
</dbReference>
<dbReference type="EC" id="6.3.1.20" evidence="3"/>
<protein>
    <recommendedName>
        <fullName evidence="3">lipoate--protein ligase</fullName>
        <ecNumber evidence="3">6.3.1.20</ecNumber>
    </recommendedName>
</protein>
<keyword evidence="5" id="KW-0547">Nucleotide-binding</keyword>
<dbReference type="GO" id="GO:0017118">
    <property type="term" value="F:lipoyltransferase activity"/>
    <property type="evidence" value="ECO:0007669"/>
    <property type="project" value="TreeGrafter"/>
</dbReference>
<keyword evidence="4 9" id="KW-0436">Ligase</keyword>
<dbReference type="InterPro" id="IPR045864">
    <property type="entry name" value="aa-tRNA-synth_II/BPL/LPL"/>
</dbReference>
<dbReference type="EMBL" id="CP041637">
    <property type="protein sequence ID" value="QDO93193.1"/>
    <property type="molecule type" value="Genomic_DNA"/>
</dbReference>
<evidence type="ECO:0000256" key="3">
    <source>
        <dbReference type="ARBA" id="ARBA00012367"/>
    </source>
</evidence>
<dbReference type="GO" id="GO:0016979">
    <property type="term" value="F:lipoate-protein ligase activity"/>
    <property type="evidence" value="ECO:0007669"/>
    <property type="project" value="UniProtKB-EC"/>
</dbReference>
<comment type="pathway">
    <text evidence="1">Protein modification; protein lipoylation via exogenous pathway; protein N(6)-(lipoyl)lysine from lipoate: step 2/2.</text>
</comment>
<dbReference type="Pfam" id="PF21948">
    <property type="entry name" value="LplA-B_cat"/>
    <property type="match status" value="1"/>
</dbReference>
<proteinExistence type="predicted"/>
<keyword evidence="10" id="KW-1185">Reference proteome</keyword>
<sequence length="340" mass="38859">MVFIDNEGVTDPHYNLALEEYALRNFSADTDYLLFYINEPSIIIGRNQNTLEEINQKYIQEQGIHVVRRVSGGGAVYHDLGNLNFSFITNHDNKSLHNFKKFTAPVIKVLKRFGVEAELIGRNDILIDGKKVSGTAQFTTGKRMFSHGTLLLNTDLNEVAKALQVKMSKIQSKGHKSVRSRVANISDFLDEHLTIEAFRTLILEGLYADDTNFKTYKFTDADREGIAKLKAERYDDWHWNYGRSPKFNIQRTKRFPIGEIDLRIFVEKGHITEFTIFGDFFGKTSVDELAAKLIGLPYEERAIKDTLQAINLTEYFGAIDSDDFINMVYGDDELETINSN</sequence>
<dbReference type="PANTHER" id="PTHR12561">
    <property type="entry name" value="LIPOATE-PROTEIN LIGASE"/>
    <property type="match status" value="1"/>
</dbReference>
<dbReference type="PANTHER" id="PTHR12561:SF3">
    <property type="entry name" value="LIPOYLTRANSFERASE 1, MITOCHONDRIAL"/>
    <property type="match status" value="1"/>
</dbReference>
<dbReference type="Proteomes" id="UP000319209">
    <property type="component" value="Chromosome"/>
</dbReference>
<dbReference type="InterPro" id="IPR004143">
    <property type="entry name" value="BPL_LPL_catalytic"/>
</dbReference>
<dbReference type="SUPFAM" id="SSF55681">
    <property type="entry name" value="Class II aaRS and biotin synthetases"/>
    <property type="match status" value="1"/>
</dbReference>
<dbReference type="Gene3D" id="3.30.390.50">
    <property type="entry name" value="CO dehydrogenase flavoprotein, C-terminal domain"/>
    <property type="match status" value="1"/>
</dbReference>
<dbReference type="RefSeq" id="WP_143380098.1">
    <property type="nucleotide sequence ID" value="NZ_CP041637.1"/>
</dbReference>
<evidence type="ECO:0000256" key="5">
    <source>
        <dbReference type="ARBA" id="ARBA00022741"/>
    </source>
</evidence>
<evidence type="ECO:0000256" key="4">
    <source>
        <dbReference type="ARBA" id="ARBA00022598"/>
    </source>
</evidence>